<dbReference type="OrthoDB" id="3560876at2759"/>
<organism evidence="4 5">
    <name type="scientific">Hyphodiscus hymeniophilus</name>
    <dbReference type="NCBI Taxonomy" id="353542"/>
    <lineage>
        <taxon>Eukaryota</taxon>
        <taxon>Fungi</taxon>
        <taxon>Dikarya</taxon>
        <taxon>Ascomycota</taxon>
        <taxon>Pezizomycotina</taxon>
        <taxon>Leotiomycetes</taxon>
        <taxon>Helotiales</taxon>
        <taxon>Hyphodiscaceae</taxon>
        <taxon>Hyphodiscus</taxon>
    </lineage>
</organism>
<dbReference type="GO" id="GO:0005737">
    <property type="term" value="C:cytoplasm"/>
    <property type="evidence" value="ECO:0007669"/>
    <property type="project" value="UniProtKB-SubCell"/>
</dbReference>
<evidence type="ECO:0000256" key="2">
    <source>
        <dbReference type="ARBA" id="ARBA00022490"/>
    </source>
</evidence>
<dbReference type="PROSITE" id="PS50096">
    <property type="entry name" value="IQ"/>
    <property type="match status" value="4"/>
</dbReference>
<protein>
    <submittedName>
        <fullName evidence="4">Type V myosin heavy chain MYO2</fullName>
    </submittedName>
</protein>
<evidence type="ECO:0000313" key="4">
    <source>
        <dbReference type="EMBL" id="KAG0644963.1"/>
    </source>
</evidence>
<feature type="region of interest" description="Disordered" evidence="3">
    <location>
        <begin position="606"/>
        <end position="639"/>
    </location>
</feature>
<evidence type="ECO:0000313" key="5">
    <source>
        <dbReference type="Proteomes" id="UP000785200"/>
    </source>
</evidence>
<dbReference type="GO" id="GO:0005096">
    <property type="term" value="F:GTPase activator activity"/>
    <property type="evidence" value="ECO:0007669"/>
    <property type="project" value="InterPro"/>
</dbReference>
<dbReference type="InterPro" id="IPR000048">
    <property type="entry name" value="IQ_motif_EF-hand-BS"/>
</dbReference>
<dbReference type="Proteomes" id="UP000785200">
    <property type="component" value="Unassembled WGS sequence"/>
</dbReference>
<dbReference type="CDD" id="cd23767">
    <property type="entry name" value="IQCD"/>
    <property type="match status" value="1"/>
</dbReference>
<dbReference type="GO" id="GO:0005884">
    <property type="term" value="C:actin filament"/>
    <property type="evidence" value="ECO:0007669"/>
    <property type="project" value="TreeGrafter"/>
</dbReference>
<dbReference type="EMBL" id="VNKQ01000021">
    <property type="protein sequence ID" value="KAG0644963.1"/>
    <property type="molecule type" value="Genomic_DNA"/>
</dbReference>
<dbReference type="SMART" id="SM00015">
    <property type="entry name" value="IQ"/>
    <property type="match status" value="5"/>
</dbReference>
<reference evidence="4" key="1">
    <citation type="submission" date="2019-07" db="EMBL/GenBank/DDBJ databases">
        <title>Hyphodiscus hymeniophilus genome sequencing and assembly.</title>
        <authorList>
            <person name="Kramer G."/>
            <person name="Nodwell J."/>
        </authorList>
    </citation>
    <scope>NUCLEOTIDE SEQUENCE</scope>
    <source>
        <strain evidence="4">ATCC 34498</strain>
    </source>
</reference>
<dbReference type="AlphaFoldDB" id="A0A9P6SK97"/>
<gene>
    <name evidence="4" type="ORF">D0Z07_9344</name>
</gene>
<dbReference type="Gene3D" id="3.30.70.1590">
    <property type="match status" value="1"/>
</dbReference>
<feature type="compositionally biased region" description="Basic and acidic residues" evidence="3">
    <location>
        <begin position="630"/>
        <end position="639"/>
    </location>
</feature>
<dbReference type="InterPro" id="IPR027417">
    <property type="entry name" value="P-loop_NTPase"/>
</dbReference>
<evidence type="ECO:0000256" key="1">
    <source>
        <dbReference type="ARBA" id="ARBA00004496"/>
    </source>
</evidence>
<feature type="region of interest" description="Disordered" evidence="3">
    <location>
        <begin position="93"/>
        <end position="137"/>
    </location>
</feature>
<dbReference type="PANTHER" id="PTHR46184:SF5">
    <property type="entry name" value="UNCONVENTIONAL MYOSIN-IXA-LIKE"/>
    <property type="match status" value="1"/>
</dbReference>
<keyword evidence="5" id="KW-1185">Reference proteome</keyword>
<comment type="caution">
    <text evidence="4">The sequence shown here is derived from an EMBL/GenBank/DDBJ whole genome shotgun (WGS) entry which is preliminary data.</text>
</comment>
<sequence>MTRIASFYSGSITSPNLNEQAMLSFICKPTLDLDPDSESNLDVVKICNYLVHLLRNPDHIQILENNPSAYHEALAAAQEVLVAVQDLSQSKPFPTPALTPLSAQDNPPREHSGSVDGVEVNENDLVDPGGRGSSAVHGHRNLFVDSHDQISTTAHDQYENLLADADEFETEQTNHDSQCSTSLNVCLPSDRNNDSRRQDTPQGEPLSQQTVTSSTLHRLDTIQNACFKRKQDFRDGRSSKRAHTELPDAANGDLCKRSAKYLTTWTHEEFTLRYYMLLPSSSRTLEIRDLAGSILTEVLEASNSEGLEKYQVGLTEVYFGADTLATLENLRTDCLDHHATVIQKNLRARYYRSKYLEARNAILLIQSAGRGYLARKCIQEKRSSAATTAIQRVWRGHSHRKTLDAIRNNVTLIQAAAKGFLRRRHIKSWQQYRRTVVLIQSLWRGKCARRVWEKIRQEIAPSDAVGQEDHRNDRMAKLPTDWQAQLQRIKSIEVLKDCQHFCYMIRNPVTSIDIRPDQNALKQSGGPDKISAMDRRLKQLKFILEDGWEKEKAFEAPKIVLQFSKRVHLAELVSMYEAEKAVPQKRGQPSAREKFVNIFFPHTIKDKSKKASRRKKGEKGNAKSKKVSKTKGEQLSEQEMRQQAEGAFDYWIRLGKPLWIMSQRYGAPILAVLPKEVTETSLCALLPKKGHYQDVVDCIELHHPGIKEQISNLSFLLRGMDESKLPPKRLVIETLPYHELADHPFEELFQFSNISTSPKQSDLSEEQSRPSQIPIDTVDNRQADAAVGPSSDQGQANEQISHTQGTSDAVKNVRPGYISESLRSRSLSADIEDGKPSNSITDYGEFAHLFEKPDSEEFNQQSTTDMEDPSSFQDVDPFVQPQPSHNWGDLNPKTIMIRMIGVNNNRSMITRENSRTPKTGT</sequence>
<proteinExistence type="predicted"/>
<dbReference type="SUPFAM" id="SSF52540">
    <property type="entry name" value="P-loop containing nucleoside triphosphate hydrolases"/>
    <property type="match status" value="2"/>
</dbReference>
<dbReference type="Pfam" id="PF00612">
    <property type="entry name" value="IQ"/>
    <property type="match status" value="2"/>
</dbReference>
<dbReference type="GO" id="GO:0035556">
    <property type="term" value="P:intracellular signal transduction"/>
    <property type="evidence" value="ECO:0007669"/>
    <property type="project" value="InterPro"/>
</dbReference>
<dbReference type="Gene3D" id="1.20.5.190">
    <property type="match status" value="2"/>
</dbReference>
<evidence type="ECO:0000256" key="3">
    <source>
        <dbReference type="SAM" id="MobiDB-lite"/>
    </source>
</evidence>
<dbReference type="PANTHER" id="PTHR46184">
    <property type="entry name" value="UNCONVENTIONAL MYOSIN-IXB-LIKE PROTEIN"/>
    <property type="match status" value="1"/>
</dbReference>
<feature type="region of interest" description="Disordered" evidence="3">
    <location>
        <begin position="168"/>
        <end position="215"/>
    </location>
</feature>
<feature type="compositionally biased region" description="Polar residues" evidence="3">
    <location>
        <begin position="175"/>
        <end position="184"/>
    </location>
</feature>
<accession>A0A9P6SK97</accession>
<keyword evidence="2" id="KW-0963">Cytoplasm</keyword>
<dbReference type="InterPro" id="IPR046987">
    <property type="entry name" value="Myo9"/>
</dbReference>
<feature type="compositionally biased region" description="Basic residues" evidence="3">
    <location>
        <begin position="607"/>
        <end position="629"/>
    </location>
</feature>
<feature type="compositionally biased region" description="Polar residues" evidence="3">
    <location>
        <begin position="205"/>
        <end position="215"/>
    </location>
</feature>
<dbReference type="GO" id="GO:0000146">
    <property type="term" value="F:microfilament motor activity"/>
    <property type="evidence" value="ECO:0007669"/>
    <property type="project" value="InterPro"/>
</dbReference>
<name>A0A9P6SK97_9HELO</name>
<comment type="subcellular location">
    <subcellularLocation>
        <location evidence="1">Cytoplasm</location>
    </subcellularLocation>
</comment>
<dbReference type="GO" id="GO:0051015">
    <property type="term" value="F:actin filament binding"/>
    <property type="evidence" value="ECO:0007669"/>
    <property type="project" value="TreeGrafter"/>
</dbReference>
<feature type="region of interest" description="Disordered" evidence="3">
    <location>
        <begin position="756"/>
        <end position="813"/>
    </location>
</feature>
<feature type="compositionally biased region" description="Polar residues" evidence="3">
    <location>
        <begin position="790"/>
        <end position="809"/>
    </location>
</feature>